<keyword evidence="1" id="KW-0472">Membrane</keyword>
<dbReference type="EMBL" id="VLKN01000005">
    <property type="protein sequence ID" value="TWI01713.1"/>
    <property type="molecule type" value="Genomic_DNA"/>
</dbReference>
<keyword evidence="3" id="KW-1185">Reference proteome</keyword>
<feature type="transmembrane region" description="Helical" evidence="1">
    <location>
        <begin position="6"/>
        <end position="30"/>
    </location>
</feature>
<protein>
    <submittedName>
        <fullName evidence="2">Putative membrane protein</fullName>
    </submittedName>
</protein>
<gene>
    <name evidence="2" type="ORF">IP90_02273</name>
</gene>
<feature type="transmembrane region" description="Helical" evidence="1">
    <location>
        <begin position="81"/>
        <end position="103"/>
    </location>
</feature>
<name>A0A562L254_9GAMM</name>
<accession>A0A562L254</accession>
<organism evidence="2 3">
    <name type="scientific">Luteimonas cucumeris</name>
    <dbReference type="NCBI Taxonomy" id="985012"/>
    <lineage>
        <taxon>Bacteria</taxon>
        <taxon>Pseudomonadati</taxon>
        <taxon>Pseudomonadota</taxon>
        <taxon>Gammaproteobacteria</taxon>
        <taxon>Lysobacterales</taxon>
        <taxon>Lysobacteraceae</taxon>
        <taxon>Luteimonas</taxon>
    </lineage>
</organism>
<feature type="transmembrane region" description="Helical" evidence="1">
    <location>
        <begin position="42"/>
        <end position="61"/>
    </location>
</feature>
<evidence type="ECO:0000256" key="1">
    <source>
        <dbReference type="SAM" id="Phobius"/>
    </source>
</evidence>
<proteinExistence type="predicted"/>
<dbReference type="Proteomes" id="UP000315167">
    <property type="component" value="Unassembled WGS sequence"/>
</dbReference>
<feature type="transmembrane region" description="Helical" evidence="1">
    <location>
        <begin position="124"/>
        <end position="149"/>
    </location>
</feature>
<dbReference type="InterPro" id="IPR018729">
    <property type="entry name" value="DUF2269_transmembrane"/>
</dbReference>
<keyword evidence="1" id="KW-0812">Transmembrane</keyword>
<dbReference type="OrthoDB" id="9786302at2"/>
<keyword evidence="1" id="KW-1133">Transmembrane helix</keyword>
<evidence type="ECO:0000313" key="3">
    <source>
        <dbReference type="Proteomes" id="UP000315167"/>
    </source>
</evidence>
<dbReference type="RefSeq" id="WP_144899767.1">
    <property type="nucleotide sequence ID" value="NZ_VLKN01000005.1"/>
</dbReference>
<sequence length="171" mass="18781">MDLLIVKYLHVVSSTLLFGTGIGTAFYLLVTSWTRDAHTVAVVARYVVIADWLFTATTIVFQPVSGLWLAHRMGVPLTAPWLYWSIVLYIIAALCWLPVVWLQMKLRDIAIDAAAKGEPLPTRYGGFLGAWVALGIPALLSFLAIFYLMVAKPPLQFLQAAMPAMATGVPC</sequence>
<dbReference type="AlphaFoldDB" id="A0A562L254"/>
<reference evidence="2 3" key="1">
    <citation type="journal article" date="2015" name="Stand. Genomic Sci.">
        <title>Genomic Encyclopedia of Bacterial and Archaeal Type Strains, Phase III: the genomes of soil and plant-associated and newly described type strains.</title>
        <authorList>
            <person name="Whitman W.B."/>
            <person name="Woyke T."/>
            <person name="Klenk H.P."/>
            <person name="Zhou Y."/>
            <person name="Lilburn T.G."/>
            <person name="Beck B.J."/>
            <person name="De Vos P."/>
            <person name="Vandamme P."/>
            <person name="Eisen J.A."/>
            <person name="Garrity G."/>
            <person name="Hugenholtz P."/>
            <person name="Kyrpides N.C."/>
        </authorList>
    </citation>
    <scope>NUCLEOTIDE SEQUENCE [LARGE SCALE GENOMIC DNA]</scope>
    <source>
        <strain evidence="2 3">CGMCC 1.10821</strain>
    </source>
</reference>
<evidence type="ECO:0000313" key="2">
    <source>
        <dbReference type="EMBL" id="TWI01713.1"/>
    </source>
</evidence>
<comment type="caution">
    <text evidence="2">The sequence shown here is derived from an EMBL/GenBank/DDBJ whole genome shotgun (WGS) entry which is preliminary data.</text>
</comment>
<dbReference type="Pfam" id="PF10027">
    <property type="entry name" value="DUF2269"/>
    <property type="match status" value="1"/>
</dbReference>